<feature type="region of interest" description="Disordered" evidence="1">
    <location>
        <begin position="60"/>
        <end position="122"/>
    </location>
</feature>
<proteinExistence type="predicted"/>
<dbReference type="InterPro" id="IPR042621">
    <property type="entry name" value="TTC23/TTC23L"/>
</dbReference>
<evidence type="ECO:0008006" key="4">
    <source>
        <dbReference type="Google" id="ProtNLM"/>
    </source>
</evidence>
<dbReference type="SUPFAM" id="SSF48452">
    <property type="entry name" value="TPR-like"/>
    <property type="match status" value="1"/>
</dbReference>
<name>A0A6J8ET01_MYTCO</name>
<dbReference type="Gene3D" id="1.25.40.10">
    <property type="entry name" value="Tetratricopeptide repeat domain"/>
    <property type="match status" value="2"/>
</dbReference>
<evidence type="ECO:0000256" key="1">
    <source>
        <dbReference type="SAM" id="MobiDB-lite"/>
    </source>
</evidence>
<dbReference type="AlphaFoldDB" id="A0A6J8ET01"/>
<reference evidence="2 3" key="1">
    <citation type="submission" date="2020-06" db="EMBL/GenBank/DDBJ databases">
        <authorList>
            <person name="Li R."/>
            <person name="Bekaert M."/>
        </authorList>
    </citation>
    <scope>NUCLEOTIDE SEQUENCE [LARGE SCALE GENOMIC DNA]</scope>
    <source>
        <strain evidence="3">wild</strain>
    </source>
</reference>
<dbReference type="EMBL" id="CACVKT020009845">
    <property type="protein sequence ID" value="CAC5423678.1"/>
    <property type="molecule type" value="Genomic_DNA"/>
</dbReference>
<evidence type="ECO:0000313" key="2">
    <source>
        <dbReference type="EMBL" id="CAC5423678.1"/>
    </source>
</evidence>
<dbReference type="Proteomes" id="UP000507470">
    <property type="component" value="Unassembled WGS sequence"/>
</dbReference>
<dbReference type="InterPro" id="IPR011990">
    <property type="entry name" value="TPR-like_helical_dom_sf"/>
</dbReference>
<organism evidence="2 3">
    <name type="scientific">Mytilus coruscus</name>
    <name type="common">Sea mussel</name>
    <dbReference type="NCBI Taxonomy" id="42192"/>
    <lineage>
        <taxon>Eukaryota</taxon>
        <taxon>Metazoa</taxon>
        <taxon>Spiralia</taxon>
        <taxon>Lophotrochozoa</taxon>
        <taxon>Mollusca</taxon>
        <taxon>Bivalvia</taxon>
        <taxon>Autobranchia</taxon>
        <taxon>Pteriomorphia</taxon>
        <taxon>Mytilida</taxon>
        <taxon>Mytiloidea</taxon>
        <taxon>Mytilidae</taxon>
        <taxon>Mytilinae</taxon>
        <taxon>Mytilus</taxon>
    </lineage>
</organism>
<gene>
    <name evidence="2" type="ORF">MCOR_55649</name>
</gene>
<protein>
    <recommendedName>
        <fullName evidence="4">Tetratricopeptide repeat protein 23-like</fullName>
    </recommendedName>
</protein>
<evidence type="ECO:0000313" key="3">
    <source>
        <dbReference type="Proteomes" id="UP000507470"/>
    </source>
</evidence>
<sequence>MVNYIIFKLFTNGDRRCKQINKPVDINLFFCPTHYIKVNNMHEEDSDDDMNVGAPMMVEVKGHNRTPRQHSQRSLNRDSEEDEEDRYEDDYEEDMTTARSGRTTSRKKKPGKNGRHGIDMTPPDKLLKMAVKRIGKFREREKHDEAIRELVRCIALTRIVYGANHWKLAESHADLAEAYLDLKGLAPQADYHAESAKTIMLTTLATYETEQEKADYADAEKALSKADRTCHDFSRLTCVSDDECDEMEIKYCHATARLYWKQKKHARSAAQYDKLLDLMKRQYGPDSMDLSHTIAGANYREGSTKMVDTGLALAQAYISTGKEEAEDLAEKYLNECLVTCQTGYGPQHKKTIEIQDELARLLIRTDRQEDGLDILKSTLPDKCEIYGDYSEQVSDTHKLTASVHLSQGNLEKSLRGYKKCLNIEQIKEPLTFNGRVLAYLINLY</sequence>
<feature type="compositionally biased region" description="Basic residues" evidence="1">
    <location>
        <begin position="104"/>
        <end position="115"/>
    </location>
</feature>
<dbReference type="OrthoDB" id="9986634at2759"/>
<dbReference type="PANTHER" id="PTHR14485">
    <property type="entry name" value="TETRATRICOPEPTIDE REPEAT PROTEIN 23"/>
    <property type="match status" value="1"/>
</dbReference>
<keyword evidence="3" id="KW-1185">Reference proteome</keyword>
<accession>A0A6J8ET01</accession>
<dbReference type="PANTHER" id="PTHR14485:SF2">
    <property type="entry name" value="FUNGAL STAND N-TERMINAL GOODBYE DOMAIN-CONTAINING PROTEIN"/>
    <property type="match status" value="1"/>
</dbReference>
<feature type="compositionally biased region" description="Acidic residues" evidence="1">
    <location>
        <begin position="79"/>
        <end position="95"/>
    </location>
</feature>